<feature type="domain" description="O-acyltransferase WSD1-like N-terminal" evidence="11">
    <location>
        <begin position="100"/>
        <end position="165"/>
    </location>
</feature>
<evidence type="ECO:0000256" key="10">
    <source>
        <dbReference type="ARBA" id="ARBA00048109"/>
    </source>
</evidence>
<evidence type="ECO:0000256" key="4">
    <source>
        <dbReference type="ARBA" id="ARBA00005189"/>
    </source>
</evidence>
<dbReference type="InterPro" id="IPR045034">
    <property type="entry name" value="O-acyltransferase_WSD1-like"/>
</dbReference>
<evidence type="ECO:0000313" key="13">
    <source>
        <dbReference type="Proteomes" id="UP001652600"/>
    </source>
</evidence>
<reference evidence="13" key="1">
    <citation type="submission" date="2025-05" db="UniProtKB">
        <authorList>
            <consortium name="RefSeq"/>
        </authorList>
    </citation>
    <scope>NUCLEOTIDE SEQUENCE [LARGE SCALE GENOMIC DNA]</scope>
</reference>
<feature type="domain" description="O-acyltransferase WSD1-like N-terminal" evidence="11">
    <location>
        <begin position="588"/>
        <end position="749"/>
    </location>
</feature>
<dbReference type="RefSeq" id="XP_050935647.1">
    <property type="nucleotide sequence ID" value="XM_051079690.1"/>
</dbReference>
<keyword evidence="5" id="KW-0808">Transferase</keyword>
<accession>A0ABM3KCY6</accession>
<evidence type="ECO:0000313" key="14">
    <source>
        <dbReference type="RefSeq" id="XP_050935647.1"/>
    </source>
</evidence>
<reference evidence="14" key="2">
    <citation type="submission" date="2025-08" db="UniProtKB">
        <authorList>
            <consortium name="RefSeq"/>
        </authorList>
    </citation>
    <scope>IDENTIFICATION</scope>
    <source>
        <tissue evidence="14">Stem</tissue>
    </source>
</reference>
<sequence length="933" mass="105524">MEEEDELLEPVSPTAQCFNTSALSISVIAVVEFEIPIDEAKIMCYAKDFIPLNPLFSSIMVNDINGERKWKKVEVKVEEQIVVATPPSNLSIELNNVYFNEYITKLSVKEFAQNKPLWEIHILNCPTSDAAANLVLKFHHSLGDGYSVMGLLLSSMKRADNPSLPLTFPFTGKIINSNKFGQISSGVSHFLLSSINTVLDFGLSLIKSSVLEDELTPIRSGGDGVEFKPTEIWTITFSLHHIKQIKSKLRVTVNDVVVGMLFLGIRLYMEETRPESTKSNSTALVLLNTRMFRTYKCMEDMLNPNSNTPWGNRFAFLHIDIPKLTDFNLSNPLQLVEAAQKLIKRKKDSSAVFLVDKLMQMIHKFRGSEVASKYVYKTIKNSSLSISNLIGPKEKMALTGHPAKGMYFTVVGIPQSLKISVISYMENLRIAFGGEKEFIDQEKLTSCMKKAFDYIHKASIDVSIGSFLFYFWHNMEFKKEEEEEDDELLEPVSPTAQCFNSSSLSISVIVVLEFEIPIDEAKIMCYAKDLIPLNPLFSSIMVEDRNGERKWKKVEVNLEEHILVPTFPSSLSVVDDDNINNYDAYFNKYITNLGAQELAKNKPLWEIHIIKYPTSNAAANLILKFHHSLGDGYSMMGLLISSMKRADNPSLPLTFPSRKINSDDHNYNKNSRHHVLNCVPQFLLSSMNSVLDFGWSIIKSSVLEDDLTPIRSGGDGVEFRPVEICTISFSLHQIKQIKSKLRVTINDVISGIVFMGIRLYMHETCPDSTQSNVTTIVLLNTRMFGDYKSIEDMLKPNSNAPWGNRIALLLIDIPKLTDYELSNPIQFIKAAQKLIKRKRYSYAIFLLDKLMEMVQKLKGPEAAAKCVYKMARNSSLSISNMIGPKEKMALLGHPAKGIYFTIFGIPRDVDIDMNEFDDNSGKLHGRFEDCFWE</sequence>
<evidence type="ECO:0000256" key="1">
    <source>
        <dbReference type="ARBA" id="ARBA00004162"/>
    </source>
</evidence>
<dbReference type="Pfam" id="PF06974">
    <property type="entry name" value="WS_DGAT_C"/>
    <property type="match status" value="2"/>
</dbReference>
<gene>
    <name evidence="14" type="primary">LOC103495689</name>
</gene>
<comment type="similarity">
    <text evidence="8">In the N-terminal section; belongs to the long-chain O-acyltransferase family.</text>
</comment>
<evidence type="ECO:0000256" key="7">
    <source>
        <dbReference type="ARBA" id="ARBA00023315"/>
    </source>
</evidence>
<dbReference type="PANTHER" id="PTHR31650:SF34">
    <property type="entry name" value="O-ACYLTRANSFERASE WSD1-LIKE ISOFORM X1"/>
    <property type="match status" value="1"/>
</dbReference>
<dbReference type="InterPro" id="IPR009721">
    <property type="entry name" value="O-acyltransferase_WSD1_C"/>
</dbReference>
<dbReference type="InterPro" id="IPR004255">
    <property type="entry name" value="O-acyltransferase_WSD1_N"/>
</dbReference>
<evidence type="ECO:0000259" key="12">
    <source>
        <dbReference type="Pfam" id="PF06974"/>
    </source>
</evidence>
<comment type="catalytic activity">
    <reaction evidence="10">
        <text>an acyl-CoA + a 1,2-diacyl-sn-glycerol = a triacyl-sn-glycerol + CoA</text>
        <dbReference type="Rhea" id="RHEA:10868"/>
        <dbReference type="ChEBI" id="CHEBI:17815"/>
        <dbReference type="ChEBI" id="CHEBI:57287"/>
        <dbReference type="ChEBI" id="CHEBI:58342"/>
        <dbReference type="ChEBI" id="CHEBI:64615"/>
        <dbReference type="EC" id="2.3.1.20"/>
    </reaction>
</comment>
<evidence type="ECO:0000256" key="3">
    <source>
        <dbReference type="ARBA" id="ARBA00004771"/>
    </source>
</evidence>
<proteinExistence type="inferred from homology"/>
<comment type="pathway">
    <text evidence="4">Lipid metabolism.</text>
</comment>
<comment type="subcellular location">
    <subcellularLocation>
        <location evidence="1">Cell membrane</location>
        <topology evidence="1">Single-pass membrane protein</topology>
    </subcellularLocation>
    <subcellularLocation>
        <location evidence="2">Endoplasmic reticulum membrane</location>
    </subcellularLocation>
</comment>
<dbReference type="Pfam" id="PF03007">
    <property type="entry name" value="WS_DGAT_cat"/>
    <property type="match status" value="2"/>
</dbReference>
<evidence type="ECO:0000259" key="11">
    <source>
        <dbReference type="Pfam" id="PF03007"/>
    </source>
</evidence>
<evidence type="ECO:0000256" key="6">
    <source>
        <dbReference type="ARBA" id="ARBA00022824"/>
    </source>
</evidence>
<evidence type="ECO:0000256" key="5">
    <source>
        <dbReference type="ARBA" id="ARBA00022679"/>
    </source>
</evidence>
<organism evidence="13 14">
    <name type="scientific">Cucumis melo</name>
    <name type="common">Muskmelon</name>
    <dbReference type="NCBI Taxonomy" id="3656"/>
    <lineage>
        <taxon>Eukaryota</taxon>
        <taxon>Viridiplantae</taxon>
        <taxon>Streptophyta</taxon>
        <taxon>Embryophyta</taxon>
        <taxon>Tracheophyta</taxon>
        <taxon>Spermatophyta</taxon>
        <taxon>Magnoliopsida</taxon>
        <taxon>eudicotyledons</taxon>
        <taxon>Gunneridae</taxon>
        <taxon>Pentapetalae</taxon>
        <taxon>rosids</taxon>
        <taxon>fabids</taxon>
        <taxon>Cucurbitales</taxon>
        <taxon>Cucurbitaceae</taxon>
        <taxon>Benincaseae</taxon>
        <taxon>Cucumis</taxon>
    </lineage>
</organism>
<keyword evidence="13" id="KW-1185">Reference proteome</keyword>
<comment type="catalytic activity">
    <reaction evidence="9">
        <text>a long chain fatty alcohol + a fatty acyl-CoA = a long-chain alcohol wax ester + CoA</text>
        <dbReference type="Rhea" id="RHEA:38443"/>
        <dbReference type="ChEBI" id="CHEBI:17135"/>
        <dbReference type="ChEBI" id="CHEBI:57287"/>
        <dbReference type="ChEBI" id="CHEBI:77636"/>
        <dbReference type="ChEBI" id="CHEBI:235323"/>
        <dbReference type="EC" id="2.3.1.75"/>
    </reaction>
</comment>
<keyword evidence="6" id="KW-0256">Endoplasmic reticulum</keyword>
<comment type="pathway">
    <text evidence="3">Glycerolipid metabolism; triacylglycerol biosynthesis.</text>
</comment>
<evidence type="ECO:0000256" key="9">
    <source>
        <dbReference type="ARBA" id="ARBA00047604"/>
    </source>
</evidence>
<feature type="domain" description="O-acyltransferase WSD1 C-terminal" evidence="12">
    <location>
        <begin position="802"/>
        <end position="906"/>
    </location>
</feature>
<feature type="domain" description="O-acyltransferase WSD1 C-terminal" evidence="12">
    <location>
        <begin position="310"/>
        <end position="455"/>
    </location>
</feature>
<evidence type="ECO:0000256" key="2">
    <source>
        <dbReference type="ARBA" id="ARBA00004586"/>
    </source>
</evidence>
<name>A0ABM3KCY6_CUCME</name>
<dbReference type="GeneID" id="103495689"/>
<dbReference type="Proteomes" id="UP001652600">
    <property type="component" value="Chromosome 1"/>
</dbReference>
<dbReference type="PANTHER" id="PTHR31650">
    <property type="entry name" value="O-ACYLTRANSFERASE (WSD1-LIKE) FAMILY PROTEIN"/>
    <property type="match status" value="1"/>
</dbReference>
<keyword evidence="7" id="KW-0012">Acyltransferase</keyword>
<protein>
    <submittedName>
        <fullName evidence="14">Uncharacterized protein LOC103495689</fullName>
    </submittedName>
</protein>
<evidence type="ECO:0000256" key="8">
    <source>
        <dbReference type="ARBA" id="ARBA00024360"/>
    </source>
</evidence>